<keyword evidence="1" id="KW-0472">Membrane</keyword>
<dbReference type="Pfam" id="PF07715">
    <property type="entry name" value="Plug"/>
    <property type="match status" value="1"/>
</dbReference>
<dbReference type="Pfam" id="PF13715">
    <property type="entry name" value="CarbopepD_reg_2"/>
    <property type="match status" value="1"/>
</dbReference>
<dbReference type="InterPro" id="IPR008969">
    <property type="entry name" value="CarboxyPept-like_regulatory"/>
</dbReference>
<dbReference type="SUPFAM" id="SSF56935">
    <property type="entry name" value="Porins"/>
    <property type="match status" value="1"/>
</dbReference>
<dbReference type="PROSITE" id="PS52016">
    <property type="entry name" value="TONB_DEPENDENT_REC_3"/>
    <property type="match status" value="1"/>
</dbReference>
<keyword evidence="2" id="KW-0732">Signal</keyword>
<proteinExistence type="inferred from homology"/>
<accession>A0A1T5NWX5</accession>
<dbReference type="Proteomes" id="UP000190166">
    <property type="component" value="Unassembled WGS sequence"/>
</dbReference>
<comment type="subcellular location">
    <subcellularLocation>
        <location evidence="1">Cell outer membrane</location>
        <topology evidence="1">Multi-pass membrane protein</topology>
    </subcellularLocation>
</comment>
<dbReference type="RefSeq" id="WP_079470254.1">
    <property type="nucleotide sequence ID" value="NZ_FUZZ01000002.1"/>
</dbReference>
<dbReference type="Gene3D" id="2.170.130.10">
    <property type="entry name" value="TonB-dependent receptor, plug domain"/>
    <property type="match status" value="1"/>
</dbReference>
<evidence type="ECO:0000259" key="3">
    <source>
        <dbReference type="Pfam" id="PF07715"/>
    </source>
</evidence>
<feature type="domain" description="TonB-dependent receptor plug" evidence="3">
    <location>
        <begin position="226"/>
        <end position="341"/>
    </location>
</feature>
<dbReference type="InterPro" id="IPR037066">
    <property type="entry name" value="Plug_dom_sf"/>
</dbReference>
<sequence length="1143" mass="125022">MRKSIRHCQLAMRNVVRMLVLCALICTSFSSVKAQTPPPSLQSIVTVTGNEVTLLQIFRAIKKQTGLTLVYSNQLLNDGEKMSLNFQQAKLEEVLAFIFKNKNISYVLQRNRIVLDKKAAAPETTAAPAEEKPAEWLVRGQVMDVDGNPLPGATITVKDSKKGTVTDVMGVFSIAANRDDIIKVAMMGMNPEEVKVVNQKTLKVSLTAKVDKLNEVVVVGFGSQKKVTVTGAVSTVNMADMQTPVRSLTNALVGKVAGVISMQSGGGEPGYDNPNFTIRGIGTFQGSVSPLIIVDGVQREDVNSTYGGAFNNIDPEDIQSISLLKDASATAVYGAKGANGVLIITTRRGVAGKPKVSAKAETGFSGLTQMPKMLDGVNYMKLYNEARTNAGEEPVYSDELIRKTASGLDPYIYPNVNWIKTIYKDWASMANANVNVSGGGEAMRYYVSMSFYNQDGQYKVNNIGYNPNLNFKRYDFRSNVDLNVTKTTLLSLNLASMLVNTRYPGNSAGSIWYSTYATNPISFPVSYPDGKWAGPVNNGGSNPFNLVQNAGYATEFRPSIQSVLSLNQKLDVITEGLSANARFSFDTYSEFDNRRTGVNDLFYAPGRNEDGSLIFNQTRTGNTYLGYGASSTGERMMYLEGNLTYDHSFGKHNFGALLVGSIRNRLVGSAGDVKGAIPYRNQSAAARVTYSYMDKYLAEINMGATGSENFEQGKRWGYFPAGSVGWVISKENFFLPYTNVVNLLKIRGSYGMTGNDQIDGNRFGYLTYYNGAAGVSFGSSGTPSYYGGINADVIGTENLTWEKSAKTDIGLEIGLWNKLNIIVDGFQDKRSAILVARRSISPVAGYGSSSIYGNIGEMVNKGIDGSMEYTGRIGKDISIRVFGNVTYARNKILFADNPIALYAYAQQEGHKVGEFKGYQSLGLFTSQDDVEKSPQQFRVVHPGDVKYADLNNDGRIDGNDQTYLGKSSFPTWSYGYGFNFGYKKFELSAVFAGVADVGIMANGSEVRGNGAGADGVGVIPFAGMGQYPASVLEDMMNRWTPENPSQDVHYPRLTVANTNDNNYLNSSWWIRDGSFMRLKQATFSYSFITPDMKRKGISSLQVYTTATNMLTFSKFKLWDPELGNNAAKYPYPKTFTLGVRAQF</sequence>
<dbReference type="InterPro" id="IPR012910">
    <property type="entry name" value="Plug_dom"/>
</dbReference>
<dbReference type="InterPro" id="IPR023997">
    <property type="entry name" value="TonB-dep_OMP_SusC/RagA_CS"/>
</dbReference>
<evidence type="ECO:0000313" key="4">
    <source>
        <dbReference type="EMBL" id="SKD04866.1"/>
    </source>
</evidence>
<feature type="chain" id="PRO_5012233862" evidence="2">
    <location>
        <begin position="35"/>
        <end position="1143"/>
    </location>
</feature>
<protein>
    <submittedName>
        <fullName evidence="4">TonB-linked outer membrane protein, SusC/RagA family</fullName>
    </submittedName>
</protein>
<dbReference type="NCBIfam" id="TIGR04057">
    <property type="entry name" value="SusC_RagA_signa"/>
    <property type="match status" value="1"/>
</dbReference>
<dbReference type="STRING" id="393003.SAMN05660461_2953"/>
<dbReference type="Gene3D" id="2.60.40.1120">
    <property type="entry name" value="Carboxypeptidase-like, regulatory domain"/>
    <property type="match status" value="1"/>
</dbReference>
<evidence type="ECO:0000256" key="2">
    <source>
        <dbReference type="SAM" id="SignalP"/>
    </source>
</evidence>
<dbReference type="SUPFAM" id="SSF49464">
    <property type="entry name" value="Carboxypeptidase regulatory domain-like"/>
    <property type="match status" value="1"/>
</dbReference>
<dbReference type="InterPro" id="IPR039426">
    <property type="entry name" value="TonB-dep_rcpt-like"/>
</dbReference>
<keyword evidence="1" id="KW-1134">Transmembrane beta strand</keyword>
<dbReference type="AlphaFoldDB" id="A0A1T5NWX5"/>
<evidence type="ECO:0000313" key="5">
    <source>
        <dbReference type="Proteomes" id="UP000190166"/>
    </source>
</evidence>
<keyword evidence="1" id="KW-0998">Cell outer membrane</keyword>
<reference evidence="4 5" key="1">
    <citation type="submission" date="2017-02" db="EMBL/GenBank/DDBJ databases">
        <authorList>
            <person name="Peterson S.W."/>
        </authorList>
    </citation>
    <scope>NUCLEOTIDE SEQUENCE [LARGE SCALE GENOMIC DNA]</scope>
    <source>
        <strain evidence="4 5">DSM 18108</strain>
    </source>
</reference>
<dbReference type="GO" id="GO:0009279">
    <property type="term" value="C:cell outer membrane"/>
    <property type="evidence" value="ECO:0007669"/>
    <property type="project" value="UniProtKB-SubCell"/>
</dbReference>
<dbReference type="FunFam" id="2.170.130.10:FF:000003">
    <property type="entry name" value="SusC/RagA family TonB-linked outer membrane protein"/>
    <property type="match status" value="1"/>
</dbReference>
<dbReference type="EMBL" id="FUZZ01000002">
    <property type="protein sequence ID" value="SKD04866.1"/>
    <property type="molecule type" value="Genomic_DNA"/>
</dbReference>
<keyword evidence="5" id="KW-1185">Reference proteome</keyword>
<comment type="similarity">
    <text evidence="1">Belongs to the TonB-dependent receptor family.</text>
</comment>
<evidence type="ECO:0000256" key="1">
    <source>
        <dbReference type="PROSITE-ProRule" id="PRU01360"/>
    </source>
</evidence>
<keyword evidence="1" id="KW-0813">Transport</keyword>
<gene>
    <name evidence="4" type="ORF">SAMN05660461_2953</name>
</gene>
<dbReference type="NCBIfam" id="TIGR04056">
    <property type="entry name" value="OMP_RagA_SusC"/>
    <property type="match status" value="1"/>
</dbReference>
<keyword evidence="1" id="KW-0812">Transmembrane</keyword>
<feature type="signal peptide" evidence="2">
    <location>
        <begin position="1"/>
        <end position="34"/>
    </location>
</feature>
<name>A0A1T5NWX5_9BACT</name>
<dbReference type="InterPro" id="IPR023996">
    <property type="entry name" value="TonB-dep_OMP_SusC/RagA"/>
</dbReference>
<organism evidence="4 5">
    <name type="scientific">Chitinophaga ginsengisegetis</name>
    <dbReference type="NCBI Taxonomy" id="393003"/>
    <lineage>
        <taxon>Bacteria</taxon>
        <taxon>Pseudomonadati</taxon>
        <taxon>Bacteroidota</taxon>
        <taxon>Chitinophagia</taxon>
        <taxon>Chitinophagales</taxon>
        <taxon>Chitinophagaceae</taxon>
        <taxon>Chitinophaga</taxon>
    </lineage>
</organism>